<dbReference type="SUPFAM" id="SSF46785">
    <property type="entry name" value="Winged helix' DNA-binding domain"/>
    <property type="match status" value="1"/>
</dbReference>
<dbReference type="EMBL" id="LR899013">
    <property type="protein sequence ID" value="CAD7090189.1"/>
    <property type="molecule type" value="Genomic_DNA"/>
</dbReference>
<gene>
    <name evidence="10" type="ORF">HERILL_LOCUS12687</name>
</gene>
<dbReference type="InterPro" id="IPR036390">
    <property type="entry name" value="WH_DNA-bd_sf"/>
</dbReference>
<sequence length="528" mass="60363">MIVNSSNDPSQMDSQNHQNENFYLKRKLTLDMLDSNQSYVQPKKRLIQNFSNNFVDQCNENFNLNGNMFTTNECNGIELINFDGVTLVPPIQTTTIYTTTAGSDNYDGSWSSPDLLELDQRYNSIVNLDTNCVDISKTPAVNTQKQPEVLNNTNTGQQMPNQEQNDMDFDDRNLSWLFNFKLDELPHLSPEVNRTSQLSPTSKLHQQNEEHLQQQLRTGRKVDELIMETTADLDESEMSIAENVVVENTPKMPKKPPFTYTELIEYALEDRGELTVSGIYQWISDRFPFYKSNDDRWKNSVRHNLSINPHFRKGVKAAQGAGHLWTISSRDSEEHNLAWQHKKQRLELFFKMEQSNQRKMSTPPETNSTIFDETAAAVANITQLIQNETQPSGAVQSACVADEQNHSSMSLDLMTRKDDLERAAGEILNGIHRDVEVQSIHSTIITYQDSLLEGDYLNSHGEKDHLSAENNLRLHHNHQNEIDNAFYVTEIDPVELGINMSNVEEEVLFSDEFNLNYFGITSTNDIVA</sequence>
<evidence type="ECO:0000256" key="1">
    <source>
        <dbReference type="ARBA" id="ARBA00004123"/>
    </source>
</evidence>
<dbReference type="PANTHER" id="PTHR13962">
    <property type="entry name" value="FORKHEAD BOX PROTEIN N3-LIKE PROTEIN-RELATED"/>
    <property type="match status" value="1"/>
</dbReference>
<dbReference type="GO" id="GO:0005634">
    <property type="term" value="C:nucleus"/>
    <property type="evidence" value="ECO:0007669"/>
    <property type="project" value="UniProtKB-SubCell"/>
</dbReference>
<dbReference type="OrthoDB" id="5954824at2759"/>
<organism evidence="10 11">
    <name type="scientific">Hermetia illucens</name>
    <name type="common">Black soldier fly</name>
    <dbReference type="NCBI Taxonomy" id="343691"/>
    <lineage>
        <taxon>Eukaryota</taxon>
        <taxon>Metazoa</taxon>
        <taxon>Ecdysozoa</taxon>
        <taxon>Arthropoda</taxon>
        <taxon>Hexapoda</taxon>
        <taxon>Insecta</taxon>
        <taxon>Pterygota</taxon>
        <taxon>Neoptera</taxon>
        <taxon>Endopterygota</taxon>
        <taxon>Diptera</taxon>
        <taxon>Brachycera</taxon>
        <taxon>Stratiomyomorpha</taxon>
        <taxon>Stratiomyidae</taxon>
        <taxon>Hermetiinae</taxon>
        <taxon>Hermetia</taxon>
    </lineage>
</organism>
<evidence type="ECO:0000256" key="3">
    <source>
        <dbReference type="ARBA" id="ARBA00023015"/>
    </source>
</evidence>
<proteinExistence type="predicted"/>
<keyword evidence="11" id="KW-1185">Reference proteome</keyword>
<dbReference type="PANTHER" id="PTHR13962:SF17">
    <property type="entry name" value="FORKHEAD BOX PROTEIN N4"/>
    <property type="match status" value="1"/>
</dbReference>
<dbReference type="InterPro" id="IPR047119">
    <property type="entry name" value="FOXN2/3-like"/>
</dbReference>
<dbReference type="PROSITE" id="PS50039">
    <property type="entry name" value="FORK_HEAD_3"/>
    <property type="match status" value="1"/>
</dbReference>
<dbReference type="PRINTS" id="PR00053">
    <property type="entry name" value="FORKHEAD"/>
</dbReference>
<keyword evidence="2" id="KW-0217">Developmental protein</keyword>
<dbReference type="PROSITE" id="PS00658">
    <property type="entry name" value="FORK_HEAD_2"/>
    <property type="match status" value="1"/>
</dbReference>
<evidence type="ECO:0000259" key="9">
    <source>
        <dbReference type="PROSITE" id="PS50039"/>
    </source>
</evidence>
<reference evidence="10 11" key="1">
    <citation type="submission" date="2020-11" db="EMBL/GenBank/DDBJ databases">
        <authorList>
            <person name="Wallbank WR R."/>
            <person name="Pardo Diaz C."/>
            <person name="Kozak K."/>
            <person name="Martin S."/>
            <person name="Jiggins C."/>
            <person name="Moest M."/>
            <person name="Warren A I."/>
            <person name="Generalovic N T."/>
            <person name="Byers J.R.P. K."/>
            <person name="Montejo-Kovacevich G."/>
            <person name="Yen C E."/>
        </authorList>
    </citation>
    <scope>NUCLEOTIDE SEQUENCE [LARGE SCALE GENOMIC DNA]</scope>
</reference>
<dbReference type="GO" id="GO:0000987">
    <property type="term" value="F:cis-regulatory region sequence-specific DNA binding"/>
    <property type="evidence" value="ECO:0007669"/>
    <property type="project" value="TreeGrafter"/>
</dbReference>
<evidence type="ECO:0000313" key="10">
    <source>
        <dbReference type="EMBL" id="CAD7090189.1"/>
    </source>
</evidence>
<accession>A0A7R8V216</accession>
<keyword evidence="4 7" id="KW-0238">DNA-binding</keyword>
<keyword evidence="3" id="KW-0805">Transcription regulation</keyword>
<dbReference type="SMART" id="SM00339">
    <property type="entry name" value="FH"/>
    <property type="match status" value="1"/>
</dbReference>
<feature type="compositionally biased region" description="Polar residues" evidence="8">
    <location>
        <begin position="192"/>
        <end position="203"/>
    </location>
</feature>
<evidence type="ECO:0000313" key="11">
    <source>
        <dbReference type="Proteomes" id="UP000594454"/>
    </source>
</evidence>
<dbReference type="OMA" id="DELIMET"/>
<dbReference type="AlphaFoldDB" id="A0A7R8V216"/>
<comment type="subcellular location">
    <subcellularLocation>
        <location evidence="1 7">Nucleus</location>
    </subcellularLocation>
</comment>
<keyword evidence="5" id="KW-0804">Transcription</keyword>
<evidence type="ECO:0000256" key="6">
    <source>
        <dbReference type="ARBA" id="ARBA00023242"/>
    </source>
</evidence>
<protein>
    <recommendedName>
        <fullName evidence="9">Fork-head domain-containing protein</fullName>
    </recommendedName>
</protein>
<feature type="region of interest" description="Disordered" evidence="8">
    <location>
        <begin position="192"/>
        <end position="217"/>
    </location>
</feature>
<dbReference type="InterPro" id="IPR036388">
    <property type="entry name" value="WH-like_DNA-bd_sf"/>
</dbReference>
<dbReference type="InParanoid" id="A0A7R8V216"/>
<dbReference type="Gene3D" id="1.10.10.10">
    <property type="entry name" value="Winged helix-like DNA-binding domain superfamily/Winged helix DNA-binding domain"/>
    <property type="match status" value="1"/>
</dbReference>
<feature type="domain" description="Fork-head" evidence="9">
    <location>
        <begin position="255"/>
        <end position="346"/>
    </location>
</feature>
<dbReference type="Pfam" id="PF00250">
    <property type="entry name" value="Forkhead"/>
    <property type="match status" value="1"/>
</dbReference>
<keyword evidence="6 7" id="KW-0539">Nucleus</keyword>
<dbReference type="GO" id="GO:0003700">
    <property type="term" value="F:DNA-binding transcription factor activity"/>
    <property type="evidence" value="ECO:0007669"/>
    <property type="project" value="InterPro"/>
</dbReference>
<dbReference type="InterPro" id="IPR001766">
    <property type="entry name" value="Fork_head_dom"/>
</dbReference>
<evidence type="ECO:0000256" key="7">
    <source>
        <dbReference type="PROSITE-ProRule" id="PRU00089"/>
    </source>
</evidence>
<dbReference type="CDD" id="cd00059">
    <property type="entry name" value="FH_FOX"/>
    <property type="match status" value="1"/>
</dbReference>
<name>A0A7R8V216_HERIL</name>
<evidence type="ECO:0000256" key="5">
    <source>
        <dbReference type="ARBA" id="ARBA00023163"/>
    </source>
</evidence>
<evidence type="ECO:0000256" key="4">
    <source>
        <dbReference type="ARBA" id="ARBA00023125"/>
    </source>
</evidence>
<feature type="DNA-binding region" description="Fork-head" evidence="7">
    <location>
        <begin position="255"/>
        <end position="346"/>
    </location>
</feature>
<dbReference type="Proteomes" id="UP000594454">
    <property type="component" value="Chromosome 5"/>
</dbReference>
<dbReference type="InterPro" id="IPR030456">
    <property type="entry name" value="TF_fork_head_CS_2"/>
</dbReference>
<evidence type="ECO:0000256" key="2">
    <source>
        <dbReference type="ARBA" id="ARBA00022473"/>
    </source>
</evidence>
<evidence type="ECO:0000256" key="8">
    <source>
        <dbReference type="SAM" id="MobiDB-lite"/>
    </source>
</evidence>